<name>A0AAV2WH81_MYCNE</name>
<protein>
    <submittedName>
        <fullName evidence="3">TetR family transcriptional regulator</fullName>
    </submittedName>
</protein>
<accession>A0AAV2WH81</accession>
<dbReference type="Pfam" id="PF08237">
    <property type="entry name" value="PE-PPE"/>
    <property type="match status" value="1"/>
</dbReference>
<evidence type="ECO:0000256" key="1">
    <source>
        <dbReference type="SAM" id="SignalP"/>
    </source>
</evidence>
<dbReference type="InterPro" id="IPR029058">
    <property type="entry name" value="AB_hydrolase_fold"/>
</dbReference>
<feature type="domain" description="PE-PPE" evidence="2">
    <location>
        <begin position="62"/>
        <end position="198"/>
    </location>
</feature>
<organism evidence="3 4">
    <name type="scientific">Mycolicibacterium neoaurum</name>
    <name type="common">Mycobacterium neoaurum</name>
    <dbReference type="NCBI Taxonomy" id="1795"/>
    <lineage>
        <taxon>Bacteria</taxon>
        <taxon>Bacillati</taxon>
        <taxon>Actinomycetota</taxon>
        <taxon>Actinomycetes</taxon>
        <taxon>Mycobacteriales</taxon>
        <taxon>Mycobacteriaceae</taxon>
        <taxon>Mycolicibacterium</taxon>
    </lineage>
</organism>
<dbReference type="InterPro" id="IPR013228">
    <property type="entry name" value="PE-PPE_C"/>
</dbReference>
<gene>
    <name evidence="3" type="ORF">BN1047_01425</name>
</gene>
<evidence type="ECO:0000259" key="2">
    <source>
        <dbReference type="Pfam" id="PF08237"/>
    </source>
</evidence>
<evidence type="ECO:0000313" key="4">
    <source>
        <dbReference type="Proteomes" id="UP000028864"/>
    </source>
</evidence>
<dbReference type="Gene3D" id="3.40.50.1820">
    <property type="entry name" value="alpha/beta hydrolase"/>
    <property type="match status" value="1"/>
</dbReference>
<reference evidence="3" key="1">
    <citation type="submission" date="2014-05" db="EMBL/GenBank/DDBJ databases">
        <authorList>
            <person name="Urmite Genomes"/>
        </authorList>
    </citation>
    <scope>NUCLEOTIDE SEQUENCE</scope>
    <source>
        <strain evidence="3">DSM 44074</strain>
    </source>
</reference>
<keyword evidence="1" id="KW-0732">Signal</keyword>
<reference evidence="3" key="2">
    <citation type="submission" date="2015-09" db="EMBL/GenBank/DDBJ databases">
        <title>Draft genome sequence of Mycobacterium neoaurum DSM 44074.</title>
        <authorList>
            <person name="Croce O."/>
            <person name="Robert C."/>
            <person name="Raoult D."/>
            <person name="Drancourt M."/>
        </authorList>
    </citation>
    <scope>NUCLEOTIDE SEQUENCE</scope>
    <source>
        <strain evidence="3">DSM 44074</strain>
    </source>
</reference>
<proteinExistence type="predicted"/>
<dbReference type="EMBL" id="LK021337">
    <property type="protein sequence ID" value="CDQ43555.1"/>
    <property type="molecule type" value="Genomic_DNA"/>
</dbReference>
<feature type="signal peptide" evidence="1">
    <location>
        <begin position="1"/>
        <end position="31"/>
    </location>
</feature>
<sequence length="299" mass="32600">MRVTRRLRQTASIAMSVAFGMCLLSPISAHAEPAGATVLTLAPAFFPLPGNWLRGELFAAPNTTVKVPYNNFPAAANVHKGADLLDDLLHSTAGPKIVLGHSEGAQVQDDWLRRYGPTSDIDPATVQFILTGDPEHRFNGCTRVPAPTPTEPDKKVCKFIYHSYDAPGGFTGPGFPDDTRYNVTVISRQYDYWSDCPNPLISGSPADKNRDAANSVGGKGELKAVHLDYGMIGLNDPNNQVYVDRNVKYVLGSPATYYLPMVTQKWISQAQKQAQDLELRPQVELNYGRPMGSPTPPSS</sequence>
<evidence type="ECO:0000313" key="3">
    <source>
        <dbReference type="EMBL" id="CDQ43555.1"/>
    </source>
</evidence>
<dbReference type="AlphaFoldDB" id="A0AAV2WH81"/>
<feature type="chain" id="PRO_5043573334" evidence="1">
    <location>
        <begin position="32"/>
        <end position="299"/>
    </location>
</feature>
<dbReference type="Proteomes" id="UP000028864">
    <property type="component" value="Unassembled WGS sequence"/>
</dbReference>